<organism evidence="2 3">
    <name type="scientific">Acropora cervicornis</name>
    <name type="common">Staghorn coral</name>
    <dbReference type="NCBI Taxonomy" id="6130"/>
    <lineage>
        <taxon>Eukaryota</taxon>
        <taxon>Metazoa</taxon>
        <taxon>Cnidaria</taxon>
        <taxon>Anthozoa</taxon>
        <taxon>Hexacorallia</taxon>
        <taxon>Scleractinia</taxon>
        <taxon>Astrocoeniina</taxon>
        <taxon>Acroporidae</taxon>
        <taxon>Acropora</taxon>
    </lineage>
</organism>
<sequence>MSSANRPATENLWFQDSRTGCEKQTQYFVQFKKLQEELIHREQHNLVNAMERLKQLTYPRKRPMIRNVGSSDCSSTQQFPARNLNLRKEAKYRALASKEKPDISPISGKPLMLKSDGKKIRREHYENSFVMPPLLNDKDIARIVHHANEIVPSECANYLLRPHLPSIPNVGRKTNFSLNNRLKLLTLTESEFTELEDDTRAVYSGAKKRLHTGKSHYRRTTPRKASKENLKSHQKKVLRFDIDPNDPILFSHCVADRETENRHDSTPMPSPDSRSVVNVWNDSRVGSSMESPTVIFSSEKTDTSTSLNYGIVPAMDEMSQSSECKEEVKILHVNIPVEMVRQIQSPL</sequence>
<name>A0AAD9QHY1_ACRCE</name>
<reference evidence="2" key="1">
    <citation type="journal article" date="2023" name="G3 (Bethesda)">
        <title>Whole genome assembly and annotation of the endangered Caribbean coral Acropora cervicornis.</title>
        <authorList>
            <person name="Selwyn J.D."/>
            <person name="Vollmer S.V."/>
        </authorList>
    </citation>
    <scope>NUCLEOTIDE SEQUENCE</scope>
    <source>
        <strain evidence="2">K2</strain>
    </source>
</reference>
<feature type="region of interest" description="Disordered" evidence="1">
    <location>
        <begin position="210"/>
        <end position="233"/>
    </location>
</feature>
<dbReference type="Proteomes" id="UP001249851">
    <property type="component" value="Unassembled WGS sequence"/>
</dbReference>
<reference evidence="2" key="2">
    <citation type="journal article" date="2023" name="Science">
        <title>Genomic signatures of disease resistance in endangered staghorn corals.</title>
        <authorList>
            <person name="Vollmer S.V."/>
            <person name="Selwyn J.D."/>
            <person name="Despard B.A."/>
            <person name="Roesel C.L."/>
        </authorList>
    </citation>
    <scope>NUCLEOTIDE SEQUENCE</scope>
    <source>
        <strain evidence="2">K2</strain>
    </source>
</reference>
<accession>A0AAD9QHY1</accession>
<comment type="caution">
    <text evidence="2">The sequence shown here is derived from an EMBL/GenBank/DDBJ whole genome shotgun (WGS) entry which is preliminary data.</text>
</comment>
<protein>
    <submittedName>
        <fullName evidence="2">Uncharacterized protein</fullName>
    </submittedName>
</protein>
<dbReference type="EMBL" id="JARQWQ010000032">
    <property type="protein sequence ID" value="KAK2561567.1"/>
    <property type="molecule type" value="Genomic_DNA"/>
</dbReference>
<proteinExistence type="predicted"/>
<feature type="compositionally biased region" description="Basic residues" evidence="1">
    <location>
        <begin position="210"/>
        <end position="224"/>
    </location>
</feature>
<evidence type="ECO:0000313" key="2">
    <source>
        <dbReference type="EMBL" id="KAK2561567.1"/>
    </source>
</evidence>
<dbReference type="AlphaFoldDB" id="A0AAD9QHY1"/>
<keyword evidence="3" id="KW-1185">Reference proteome</keyword>
<evidence type="ECO:0000313" key="3">
    <source>
        <dbReference type="Proteomes" id="UP001249851"/>
    </source>
</evidence>
<gene>
    <name evidence="2" type="ORF">P5673_015548</name>
</gene>
<evidence type="ECO:0000256" key="1">
    <source>
        <dbReference type="SAM" id="MobiDB-lite"/>
    </source>
</evidence>